<dbReference type="Gene3D" id="3.40.30.10">
    <property type="entry name" value="Glutaredoxin"/>
    <property type="match status" value="1"/>
</dbReference>
<evidence type="ECO:0000313" key="3">
    <source>
        <dbReference type="Proteomes" id="UP000031586"/>
    </source>
</evidence>
<feature type="domain" description="DSBA-like thioredoxin" evidence="1">
    <location>
        <begin position="7"/>
        <end position="208"/>
    </location>
</feature>
<gene>
    <name evidence="2" type="ORF">H735_14705</name>
</gene>
<dbReference type="Proteomes" id="UP000031586">
    <property type="component" value="Unassembled WGS sequence"/>
</dbReference>
<dbReference type="InterPro" id="IPR036249">
    <property type="entry name" value="Thioredoxin-like_sf"/>
</dbReference>
<evidence type="ECO:0000313" key="2">
    <source>
        <dbReference type="EMBL" id="KIF52389.1"/>
    </source>
</evidence>
<organism evidence="2 3">
    <name type="scientific">Vibrio owensii CAIM 1854 = LMG 25443</name>
    <dbReference type="NCBI Taxonomy" id="1229493"/>
    <lineage>
        <taxon>Bacteria</taxon>
        <taxon>Pseudomonadati</taxon>
        <taxon>Pseudomonadota</taxon>
        <taxon>Gammaproteobacteria</taxon>
        <taxon>Vibrionales</taxon>
        <taxon>Vibrionaceae</taxon>
        <taxon>Vibrio</taxon>
    </lineage>
</organism>
<reference evidence="2 3" key="1">
    <citation type="submission" date="2014-07" db="EMBL/GenBank/DDBJ databases">
        <title>Unique and conserved regions in Vibrio harveyi and related species in comparison with the shrimp pathogen Vibrio harveyi CAIM 1792.</title>
        <authorList>
            <person name="Espinoza-Valles I."/>
            <person name="Vora G."/>
            <person name="Leekitcharoenphon P."/>
            <person name="Ussery D."/>
            <person name="Hoj L."/>
            <person name="Gomez-Gil B."/>
        </authorList>
    </citation>
    <scope>NUCLEOTIDE SEQUENCE [LARGE SCALE GENOMIC DNA]</scope>
    <source>
        <strain evidence="3">CAIM 1854 / LMG 25443</strain>
    </source>
</reference>
<dbReference type="RefSeq" id="WP_020194740.1">
    <property type="nucleotide sequence ID" value="NZ_BAOH01000007.1"/>
</dbReference>
<evidence type="ECO:0000259" key="1">
    <source>
        <dbReference type="Pfam" id="PF01323"/>
    </source>
</evidence>
<dbReference type="PATRIC" id="fig|1229493.5.peg.2084"/>
<proteinExistence type="predicted"/>
<dbReference type="Pfam" id="PF01323">
    <property type="entry name" value="DSBA"/>
    <property type="match status" value="1"/>
</dbReference>
<name>A0A0C1Z8C6_9VIBR</name>
<dbReference type="PANTHER" id="PTHR13887">
    <property type="entry name" value="GLUTATHIONE S-TRANSFERASE KAPPA"/>
    <property type="match status" value="1"/>
</dbReference>
<accession>A0A0C1Z8C6</accession>
<comment type="caution">
    <text evidence="2">The sequence shown here is derived from an EMBL/GenBank/DDBJ whole genome shotgun (WGS) entry which is preliminary data.</text>
</comment>
<dbReference type="PANTHER" id="PTHR13887:SF41">
    <property type="entry name" value="THIOREDOXIN SUPERFAMILY PROTEIN"/>
    <property type="match status" value="1"/>
</dbReference>
<dbReference type="CDD" id="cd03024">
    <property type="entry name" value="DsbA_FrnE"/>
    <property type="match status" value="1"/>
</dbReference>
<dbReference type="EMBL" id="JPRD01000023">
    <property type="protein sequence ID" value="KIF52389.1"/>
    <property type="molecule type" value="Genomic_DNA"/>
</dbReference>
<dbReference type="GO" id="GO:0016491">
    <property type="term" value="F:oxidoreductase activity"/>
    <property type="evidence" value="ECO:0007669"/>
    <property type="project" value="InterPro"/>
</dbReference>
<dbReference type="SUPFAM" id="SSF52833">
    <property type="entry name" value="Thioredoxin-like"/>
    <property type="match status" value="1"/>
</dbReference>
<protein>
    <submittedName>
        <fullName evidence="2">Thioredoxin</fullName>
    </submittedName>
</protein>
<sequence>MESVIKIDVVSDVVCPWCIIGYKRLEQAIQELGLEDKIELEWQPFELNPNMPAEGENLRQHLAKKYGTTPEDSVRARDNLTNLGKEVGFDFDYFDDMKMVNTRDAHVLLQWAEQFGKQTELKLALFAAFFGQRKDVSDRSTLAAILTDIGLDANMGIATLDDASNADSIEYQESQWHQLGVSSVPTVVFNMESAVTGAQPVEVYKQILSEYAEKLAK</sequence>
<dbReference type="InterPro" id="IPR001853">
    <property type="entry name" value="DSBA-like_thioredoxin_dom"/>
</dbReference>
<dbReference type="AlphaFoldDB" id="A0A0C1Z8C6"/>